<gene>
    <name evidence="1" type="ORF">FRZ44_38040</name>
</gene>
<protein>
    <recommendedName>
        <fullName evidence="3">HK97 gp10 family phage protein</fullName>
    </recommendedName>
</protein>
<dbReference type="Pfam" id="PF04883">
    <property type="entry name" value="HK97-gp10_like"/>
    <property type="match status" value="1"/>
</dbReference>
<dbReference type="InterPro" id="IPR010064">
    <property type="entry name" value="HK97-gp10_tail"/>
</dbReference>
<organism evidence="1 2">
    <name type="scientific">Hypericibacter terrae</name>
    <dbReference type="NCBI Taxonomy" id="2602015"/>
    <lineage>
        <taxon>Bacteria</taxon>
        <taxon>Pseudomonadati</taxon>
        <taxon>Pseudomonadota</taxon>
        <taxon>Alphaproteobacteria</taxon>
        <taxon>Rhodospirillales</taxon>
        <taxon>Dongiaceae</taxon>
        <taxon>Hypericibacter</taxon>
    </lineage>
</organism>
<name>A0A5J6MMW2_9PROT</name>
<dbReference type="AlphaFoldDB" id="A0A5J6MMW2"/>
<dbReference type="OrthoDB" id="8480914at2"/>
<evidence type="ECO:0000313" key="2">
    <source>
        <dbReference type="Proteomes" id="UP000326202"/>
    </source>
</evidence>
<accession>A0A5J6MMW2</accession>
<evidence type="ECO:0008006" key="3">
    <source>
        <dbReference type="Google" id="ProtNLM"/>
    </source>
</evidence>
<keyword evidence="2" id="KW-1185">Reference proteome</keyword>
<dbReference type="NCBIfam" id="TIGR01725">
    <property type="entry name" value="phge_HK97_gp10"/>
    <property type="match status" value="1"/>
</dbReference>
<sequence>MASRFDGVNKLRRILKRLPDEAAEPIKTEIRRAGQTLLFEMGARVPRRTGLLARSLRYLITARGFLLRAGVIGAKARRLAFYARWVEFGTKPHSLKQGARLARRGRSAALQSQGARHPGTKPQPFVLPAYKAQKAEIVARIGAAIRLALQKVARG</sequence>
<dbReference type="Proteomes" id="UP000326202">
    <property type="component" value="Chromosome"/>
</dbReference>
<reference evidence="1 2" key="1">
    <citation type="submission" date="2019-08" db="EMBL/GenBank/DDBJ databases">
        <title>Hyperibacter terrae gen. nov., sp. nov. and Hyperibacter viscosus sp. nov., two new members in the family Rhodospirillaceae isolated from the rhizosphere of Hypericum perforatum.</title>
        <authorList>
            <person name="Noviana Z."/>
        </authorList>
    </citation>
    <scope>NUCLEOTIDE SEQUENCE [LARGE SCALE GENOMIC DNA]</scope>
    <source>
        <strain evidence="1 2">R5913</strain>
    </source>
</reference>
<dbReference type="EMBL" id="CP042906">
    <property type="protein sequence ID" value="QEX18497.1"/>
    <property type="molecule type" value="Genomic_DNA"/>
</dbReference>
<evidence type="ECO:0000313" key="1">
    <source>
        <dbReference type="EMBL" id="QEX18497.1"/>
    </source>
</evidence>
<dbReference type="KEGG" id="htq:FRZ44_38040"/>
<dbReference type="RefSeq" id="WP_151178650.1">
    <property type="nucleotide sequence ID" value="NZ_CP042906.1"/>
</dbReference>
<proteinExistence type="predicted"/>